<sequence>MAEWFHSTCGHTKMALNSSANTHPSKFIESLTYESKLLKSGNGTALENSMMNLANSDRRLLEMRKKFRSEIAESKKKREDLAVRQEDLRYQMKRFEGFIRDNEAKRVRAVKKYLTERQIIEEKTREGVELRVEFGKAKIAYENMRRKVEEYKKYESYLLDVIDLLPPDYIKIADNVLVGLIMRYNTLYGTYQSLLAEMNTKSKNIREAHTHLQALREEHASRILTLNSKLADLYKERAANNEQLQQLVQKFDQGHKDLRKQLELFGTVIRSVENLVDKCGWPYTTAVEENETLCTKLVRITEYIVTVRMILAAINANSGKAERKQPPKNSGTTPE</sequence>
<proteinExistence type="predicted"/>
<dbReference type="EMBL" id="LN902843">
    <property type="protein sequence ID" value="CDS37237.1"/>
    <property type="molecule type" value="Genomic_DNA"/>
</dbReference>
<dbReference type="AlphaFoldDB" id="A0A068Y4Y0"/>
<evidence type="ECO:0000256" key="1">
    <source>
        <dbReference type="ARBA" id="ARBA00023054"/>
    </source>
</evidence>
<dbReference type="Pfam" id="PF13863">
    <property type="entry name" value="DUF4200"/>
    <property type="match status" value="1"/>
</dbReference>
<dbReference type="InterPro" id="IPR025252">
    <property type="entry name" value="DUF4200"/>
</dbReference>
<dbReference type="PANTHER" id="PTHR21683:SF18">
    <property type="entry name" value="COILED-COIL DOMAIN-CONTAINING PROTEIN 42 HOMOLOG"/>
    <property type="match status" value="1"/>
</dbReference>
<evidence type="ECO:0000313" key="5">
    <source>
        <dbReference type="Proteomes" id="UP000017246"/>
    </source>
</evidence>
<dbReference type="PANTHER" id="PTHR21683">
    <property type="entry name" value="COILED-COIL DOMAIN-CONTAINING PROTEIN 42 LIKE-2-LIKE-RELATED"/>
    <property type="match status" value="1"/>
</dbReference>
<keyword evidence="5" id="KW-1185">Reference proteome</keyword>
<dbReference type="GO" id="GO:0005856">
    <property type="term" value="C:cytoskeleton"/>
    <property type="evidence" value="ECO:0007669"/>
    <property type="project" value="UniProtKB-ARBA"/>
</dbReference>
<dbReference type="eggNOG" id="ENOG502QPVT">
    <property type="taxonomic scope" value="Eukaryota"/>
</dbReference>
<reference evidence="4" key="2">
    <citation type="submission" date="2015-11" db="EMBL/GenBank/DDBJ databases">
        <authorList>
            <person name="Zhang Y."/>
            <person name="Guo Z."/>
        </authorList>
    </citation>
    <scope>NUCLEOTIDE SEQUENCE</scope>
</reference>
<gene>
    <name evidence="4" type="ORF">EmuJ_000447600</name>
</gene>
<evidence type="ECO:0000256" key="2">
    <source>
        <dbReference type="SAM" id="Coils"/>
    </source>
</evidence>
<accession>A0A068Y4Y0</accession>
<dbReference type="Proteomes" id="UP000017246">
    <property type="component" value="Unassembled WGS sequence"/>
</dbReference>
<evidence type="ECO:0000259" key="3">
    <source>
        <dbReference type="Pfam" id="PF13863"/>
    </source>
</evidence>
<dbReference type="OrthoDB" id="2134857at2759"/>
<feature type="domain" description="DUF4200" evidence="3">
    <location>
        <begin position="57"/>
        <end position="163"/>
    </location>
</feature>
<dbReference type="OMA" id="NINQRCL"/>
<reference evidence="4" key="1">
    <citation type="journal article" date="2013" name="Nature">
        <title>The genomes of four tapeworm species reveal adaptations to parasitism.</title>
        <authorList>
            <person name="Tsai I.J."/>
            <person name="Zarowiecki M."/>
            <person name="Holroyd N."/>
            <person name="Garciarrubio A."/>
            <person name="Sanchez-Flores A."/>
            <person name="Brooks K.L."/>
            <person name="Tracey A."/>
            <person name="Bobes R.J."/>
            <person name="Fragoso G."/>
            <person name="Sciutto E."/>
            <person name="Aslett M."/>
            <person name="Beasley H."/>
            <person name="Bennett H.M."/>
            <person name="Cai J."/>
            <person name="Camicia F."/>
            <person name="Clark R."/>
            <person name="Cucher M."/>
            <person name="De Silva N."/>
            <person name="Day T.A."/>
            <person name="Deplazes P."/>
            <person name="Estrada K."/>
            <person name="Fernandez C."/>
            <person name="Holland P.W."/>
            <person name="Hou J."/>
            <person name="Hu S."/>
            <person name="Huckvale T."/>
            <person name="Hung S.S."/>
            <person name="Kamenetzky L."/>
            <person name="Keane J.A."/>
            <person name="Kiss F."/>
            <person name="Koziol U."/>
            <person name="Lambert O."/>
            <person name="Liu K."/>
            <person name="Luo X."/>
            <person name="Luo Y."/>
            <person name="Macchiaroli N."/>
            <person name="Nichol S."/>
            <person name="Paps J."/>
            <person name="Parkinson J."/>
            <person name="Pouchkina-Stantcheva N."/>
            <person name="Riddiford N."/>
            <person name="Rosenzvit M."/>
            <person name="Salinas G."/>
            <person name="Wasmuth J.D."/>
            <person name="Zamanian M."/>
            <person name="Zheng Y."/>
            <person name="Cai X."/>
            <person name="Soberon X."/>
            <person name="Olson P.D."/>
            <person name="Laclette J.P."/>
            <person name="Brehm K."/>
            <person name="Berriman M."/>
            <person name="Garciarrubio A."/>
            <person name="Bobes R.J."/>
            <person name="Fragoso G."/>
            <person name="Sanchez-Flores A."/>
            <person name="Estrada K."/>
            <person name="Cevallos M.A."/>
            <person name="Morett E."/>
            <person name="Gonzalez V."/>
            <person name="Portillo T."/>
            <person name="Ochoa-Leyva A."/>
            <person name="Jose M.V."/>
            <person name="Sciutto E."/>
            <person name="Landa A."/>
            <person name="Jimenez L."/>
            <person name="Valdes V."/>
            <person name="Carrero J.C."/>
            <person name="Larralde C."/>
            <person name="Morales-Montor J."/>
            <person name="Limon-Lason J."/>
            <person name="Soberon X."/>
            <person name="Laclette J.P."/>
        </authorList>
    </citation>
    <scope>NUCLEOTIDE SEQUENCE [LARGE SCALE GENOMIC DNA]</scope>
</reference>
<dbReference type="STRING" id="6211.A0A068Y4Y0"/>
<dbReference type="InterPro" id="IPR051147">
    <property type="entry name" value="CFAP_domain-containing"/>
</dbReference>
<evidence type="ECO:0000313" key="4">
    <source>
        <dbReference type="EMBL" id="CDS37237.1"/>
    </source>
</evidence>
<organism evidence="4 5">
    <name type="scientific">Echinococcus multilocularis</name>
    <name type="common">Fox tapeworm</name>
    <dbReference type="NCBI Taxonomy" id="6211"/>
    <lineage>
        <taxon>Eukaryota</taxon>
        <taxon>Metazoa</taxon>
        <taxon>Spiralia</taxon>
        <taxon>Lophotrochozoa</taxon>
        <taxon>Platyhelminthes</taxon>
        <taxon>Cestoda</taxon>
        <taxon>Eucestoda</taxon>
        <taxon>Cyclophyllidea</taxon>
        <taxon>Taeniidae</taxon>
        <taxon>Echinococcus</taxon>
    </lineage>
</organism>
<keyword evidence="1 2" id="KW-0175">Coiled coil</keyword>
<name>A0A068Y4Y0_ECHMU</name>
<protein>
    <recommendedName>
        <fullName evidence="3">DUF4200 domain-containing protein</fullName>
    </recommendedName>
</protein>
<feature type="coiled-coil region" evidence="2">
    <location>
        <begin position="198"/>
        <end position="261"/>
    </location>
</feature>